<protein>
    <submittedName>
        <fullName evidence="1">Uncharacterized protein</fullName>
    </submittedName>
</protein>
<organism evidence="1">
    <name type="scientific">Symploca sp. SIO1C4</name>
    <dbReference type="NCBI Taxonomy" id="2607765"/>
    <lineage>
        <taxon>Bacteria</taxon>
        <taxon>Bacillati</taxon>
        <taxon>Cyanobacteriota</taxon>
        <taxon>Cyanophyceae</taxon>
        <taxon>Coleofasciculales</taxon>
        <taxon>Coleofasciculaceae</taxon>
        <taxon>Symploca</taxon>
    </lineage>
</organism>
<gene>
    <name evidence="1" type="ORF">F6J89_11625</name>
</gene>
<evidence type="ECO:0000313" key="1">
    <source>
        <dbReference type="EMBL" id="NER28253.1"/>
    </source>
</evidence>
<dbReference type="EMBL" id="JAAHFQ010000189">
    <property type="protein sequence ID" value="NER28253.1"/>
    <property type="molecule type" value="Genomic_DNA"/>
</dbReference>
<comment type="caution">
    <text evidence="1">The sequence shown here is derived from an EMBL/GenBank/DDBJ whole genome shotgun (WGS) entry which is preliminary data.</text>
</comment>
<proteinExistence type="predicted"/>
<accession>A0A6B3N9S1</accession>
<name>A0A6B3N9S1_9CYAN</name>
<dbReference type="AlphaFoldDB" id="A0A6B3N9S1"/>
<sequence length="75" mass="8386">MESKVKSDYETASLPPKIPGTAEGISRVICLLGNRTKAELKRKAQQELIDLIGTYPNIQQAAEWKKSLRQLSKSE</sequence>
<reference evidence="1" key="1">
    <citation type="submission" date="2019-11" db="EMBL/GenBank/DDBJ databases">
        <title>Genomic insights into an expanded diversity of filamentous marine cyanobacteria reveals the extraordinary biosynthetic potential of Moorea and Okeania.</title>
        <authorList>
            <person name="Ferreira Leao T."/>
            <person name="Wang M."/>
            <person name="Moss N."/>
            <person name="Da Silva R."/>
            <person name="Sanders J."/>
            <person name="Nurk S."/>
            <person name="Gurevich A."/>
            <person name="Humphrey G."/>
            <person name="Reher R."/>
            <person name="Zhu Q."/>
            <person name="Belda-Ferre P."/>
            <person name="Glukhov E."/>
            <person name="Rex R."/>
            <person name="Dorrestein P.C."/>
            <person name="Knight R."/>
            <person name="Pevzner P."/>
            <person name="Gerwick W.H."/>
            <person name="Gerwick L."/>
        </authorList>
    </citation>
    <scope>NUCLEOTIDE SEQUENCE</scope>
    <source>
        <strain evidence="1">SIO1C4</strain>
    </source>
</reference>